<evidence type="ECO:0000313" key="2">
    <source>
        <dbReference type="EMBL" id="VCW68660.1"/>
    </source>
</evidence>
<dbReference type="Proteomes" id="UP000269945">
    <property type="component" value="Unassembled WGS sequence"/>
</dbReference>
<dbReference type="AlphaFoldDB" id="A0A9X9LI86"/>
<feature type="region of interest" description="Disordered" evidence="1">
    <location>
        <begin position="23"/>
        <end position="102"/>
    </location>
</feature>
<feature type="non-terminal residue" evidence="2">
    <location>
        <position position="1"/>
    </location>
</feature>
<name>A0A9X9LI86_GULGU</name>
<comment type="caution">
    <text evidence="2">The sequence shown here is derived from an EMBL/GenBank/DDBJ whole genome shotgun (WGS) entry which is preliminary data.</text>
</comment>
<dbReference type="EMBL" id="CYRY02004131">
    <property type="protein sequence ID" value="VCW68660.1"/>
    <property type="molecule type" value="Genomic_DNA"/>
</dbReference>
<organism evidence="2 3">
    <name type="scientific">Gulo gulo</name>
    <name type="common">Wolverine</name>
    <name type="synonym">Gluton</name>
    <dbReference type="NCBI Taxonomy" id="48420"/>
    <lineage>
        <taxon>Eukaryota</taxon>
        <taxon>Metazoa</taxon>
        <taxon>Chordata</taxon>
        <taxon>Craniata</taxon>
        <taxon>Vertebrata</taxon>
        <taxon>Euteleostomi</taxon>
        <taxon>Mammalia</taxon>
        <taxon>Eutheria</taxon>
        <taxon>Laurasiatheria</taxon>
        <taxon>Carnivora</taxon>
        <taxon>Caniformia</taxon>
        <taxon>Musteloidea</taxon>
        <taxon>Mustelidae</taxon>
        <taxon>Guloninae</taxon>
        <taxon>Gulo</taxon>
    </lineage>
</organism>
<feature type="non-terminal residue" evidence="2">
    <location>
        <position position="102"/>
    </location>
</feature>
<evidence type="ECO:0000256" key="1">
    <source>
        <dbReference type="SAM" id="MobiDB-lite"/>
    </source>
</evidence>
<reference evidence="2 3" key="1">
    <citation type="submission" date="2018-10" db="EMBL/GenBank/DDBJ databases">
        <authorList>
            <person name="Ekblom R."/>
            <person name="Jareborg N."/>
        </authorList>
    </citation>
    <scope>NUCLEOTIDE SEQUENCE [LARGE SCALE GENOMIC DNA]</scope>
    <source>
        <tissue evidence="2">Muscle</tissue>
    </source>
</reference>
<feature type="compositionally biased region" description="Polar residues" evidence="1">
    <location>
        <begin position="54"/>
        <end position="64"/>
    </location>
</feature>
<accession>A0A9X9LI86</accession>
<keyword evidence="3" id="KW-1185">Reference proteome</keyword>
<protein>
    <submittedName>
        <fullName evidence="2">Uncharacterized protein</fullName>
    </submittedName>
</protein>
<proteinExistence type="predicted"/>
<evidence type="ECO:0000313" key="3">
    <source>
        <dbReference type="Proteomes" id="UP000269945"/>
    </source>
</evidence>
<gene>
    <name evidence="2" type="ORF">BN2614_LOCUS2</name>
</gene>
<sequence length="102" mass="11383">HCVTGPQLGWLQELDGQRVQGHILHGRTQVQQQQQPRHSDRQPSRAGVRGWQGGQQPAHQAQSSRAEHQPGPQGAPRVHQGGPHEFQQPGQWHPQDSRGPEE</sequence>